<dbReference type="GO" id="GO:0031564">
    <property type="term" value="P:transcription antitermination"/>
    <property type="evidence" value="ECO:0007669"/>
    <property type="project" value="UniProtKB-KW"/>
</dbReference>
<dbReference type="RefSeq" id="WP_071455349.1">
    <property type="nucleotide sequence ID" value="NZ_CP017675.1"/>
</dbReference>
<dbReference type="GO" id="GO:0005829">
    <property type="term" value="C:cytosol"/>
    <property type="evidence" value="ECO:0007669"/>
    <property type="project" value="TreeGrafter"/>
</dbReference>
<dbReference type="NCBIfam" id="TIGR01951">
    <property type="entry name" value="nusB"/>
    <property type="match status" value="1"/>
</dbReference>
<evidence type="ECO:0000256" key="2">
    <source>
        <dbReference type="ARBA" id="ARBA00022814"/>
    </source>
</evidence>
<keyword evidence="5 6" id="KW-0804">Transcription</keyword>
<organism evidence="8 9">
    <name type="scientific">Gloeomargarita lithophora Alchichica-D10</name>
    <dbReference type="NCBI Taxonomy" id="1188229"/>
    <lineage>
        <taxon>Bacteria</taxon>
        <taxon>Bacillati</taxon>
        <taxon>Cyanobacteriota</taxon>
        <taxon>Cyanophyceae</taxon>
        <taxon>Gloeomargaritales</taxon>
        <taxon>Gloeomargaritaceae</taxon>
        <taxon>Gloeomargarita</taxon>
    </lineage>
</organism>
<name>A0A1J0AGI0_9CYAN</name>
<evidence type="ECO:0000256" key="1">
    <source>
        <dbReference type="ARBA" id="ARBA00005952"/>
    </source>
</evidence>
<evidence type="ECO:0000256" key="3">
    <source>
        <dbReference type="ARBA" id="ARBA00022884"/>
    </source>
</evidence>
<evidence type="ECO:0000256" key="4">
    <source>
        <dbReference type="ARBA" id="ARBA00023015"/>
    </source>
</evidence>
<comment type="similarity">
    <text evidence="1 6">Belongs to the NusB family.</text>
</comment>
<evidence type="ECO:0000313" key="8">
    <source>
        <dbReference type="EMBL" id="APB34995.1"/>
    </source>
</evidence>
<dbReference type="PANTHER" id="PTHR11078:SF3">
    <property type="entry name" value="ANTITERMINATION NUSB DOMAIN-CONTAINING PROTEIN"/>
    <property type="match status" value="1"/>
</dbReference>
<dbReference type="Gene3D" id="1.10.940.10">
    <property type="entry name" value="NusB-like"/>
    <property type="match status" value="1"/>
</dbReference>
<proteinExistence type="inferred from homology"/>
<keyword evidence="4 6" id="KW-0805">Transcription regulation</keyword>
<evidence type="ECO:0000259" key="7">
    <source>
        <dbReference type="Pfam" id="PF01029"/>
    </source>
</evidence>
<keyword evidence="2 6" id="KW-0889">Transcription antitermination</keyword>
<dbReference type="KEGG" id="glt:GlitD10_2653"/>
<dbReference type="Proteomes" id="UP000180235">
    <property type="component" value="Chromosome"/>
</dbReference>
<dbReference type="Pfam" id="PF01029">
    <property type="entry name" value="NusB"/>
    <property type="match status" value="1"/>
</dbReference>
<dbReference type="EMBL" id="CP017675">
    <property type="protein sequence ID" value="APB34995.1"/>
    <property type="molecule type" value="Genomic_DNA"/>
</dbReference>
<dbReference type="GO" id="GO:0003723">
    <property type="term" value="F:RNA binding"/>
    <property type="evidence" value="ECO:0007669"/>
    <property type="project" value="UniProtKB-UniRule"/>
</dbReference>
<dbReference type="STRING" id="1188229.GlitD10_2653"/>
<evidence type="ECO:0000313" key="9">
    <source>
        <dbReference type="Proteomes" id="UP000180235"/>
    </source>
</evidence>
<dbReference type="OrthoDB" id="3528057at2"/>
<dbReference type="HAMAP" id="MF_00073">
    <property type="entry name" value="NusB"/>
    <property type="match status" value="1"/>
</dbReference>
<dbReference type="InterPro" id="IPR011605">
    <property type="entry name" value="NusB_fam"/>
</dbReference>
<reference evidence="8 9" key="1">
    <citation type="submission" date="2016-10" db="EMBL/GenBank/DDBJ databases">
        <title>Description of Gloeomargarita lithophora gen. nov., sp. nov., a thylakoid-bearing basal-branching cyanobacterium with intracellular carbonates, and proposal for Gloeomargaritales ord. nov.</title>
        <authorList>
            <person name="Moreira D."/>
            <person name="Tavera R."/>
            <person name="Benzerara K."/>
            <person name="Skouri-Panet F."/>
            <person name="Couradeau E."/>
            <person name="Gerard E."/>
            <person name="Loussert C."/>
            <person name="Novelo E."/>
            <person name="Zivanovic Y."/>
            <person name="Lopez-Garcia P."/>
        </authorList>
    </citation>
    <scope>NUCLEOTIDE SEQUENCE [LARGE SCALE GENOMIC DNA]</scope>
    <source>
        <strain evidence="8 9">D10</strain>
    </source>
</reference>
<dbReference type="AlphaFoldDB" id="A0A1J0AGI0"/>
<dbReference type="PANTHER" id="PTHR11078">
    <property type="entry name" value="N UTILIZATION SUBSTANCE PROTEIN B-RELATED"/>
    <property type="match status" value="1"/>
</dbReference>
<protein>
    <recommendedName>
        <fullName evidence="6">Transcription antitermination protein NusB</fullName>
    </recommendedName>
    <alternativeName>
        <fullName evidence="6">Antitermination factor NusB</fullName>
    </alternativeName>
</protein>
<keyword evidence="3 6" id="KW-0694">RNA-binding</keyword>
<gene>
    <name evidence="6 8" type="primary">nusB</name>
    <name evidence="8" type="ORF">GlitD10_2653</name>
</gene>
<keyword evidence="9" id="KW-1185">Reference proteome</keyword>
<dbReference type="SUPFAM" id="SSF48013">
    <property type="entry name" value="NusB-like"/>
    <property type="match status" value="1"/>
</dbReference>
<dbReference type="InterPro" id="IPR035926">
    <property type="entry name" value="NusB-like_sf"/>
</dbReference>
<feature type="domain" description="NusB/RsmB/TIM44" evidence="7">
    <location>
        <begin position="94"/>
        <end position="184"/>
    </location>
</feature>
<dbReference type="InterPro" id="IPR006027">
    <property type="entry name" value="NusB_RsmB_TIM44"/>
</dbReference>
<sequence>MQPRRVARELALLGLSQVSPATDVPLAELILAAVRALTQELEDTLEQASSSLKRAHQQLGPQADFTEAMEATRTAINHLGTAAHLPEWVYLAGQAEVQAFAQKLLQTWHSHQAEIDDLLQRGIKGWQIQRLHRMERDILRLGTAELVFLATPVQVVMNEAVELGKRYCGEDSHRFINGTLRQIYLLHQSETPPAE</sequence>
<evidence type="ECO:0000256" key="6">
    <source>
        <dbReference type="HAMAP-Rule" id="MF_00073"/>
    </source>
</evidence>
<evidence type="ECO:0000256" key="5">
    <source>
        <dbReference type="ARBA" id="ARBA00023163"/>
    </source>
</evidence>
<dbReference type="GO" id="GO:0006353">
    <property type="term" value="P:DNA-templated transcription termination"/>
    <property type="evidence" value="ECO:0007669"/>
    <property type="project" value="UniProtKB-UniRule"/>
</dbReference>
<accession>A0A1J0AGI0</accession>
<comment type="function">
    <text evidence="6">Involved in transcription antitermination. Required for transcription of ribosomal RNA (rRNA) genes. Binds specifically to the boxA antiterminator sequence of the ribosomal RNA (rrn) operons.</text>
</comment>